<name>A0A6S6QSM9_9HYPH</name>
<protein>
    <submittedName>
        <fullName evidence="1">UPF0271 protein</fullName>
    </submittedName>
</protein>
<dbReference type="PANTHER" id="PTHR30292:SF0">
    <property type="entry name" value="5-OXOPROLINASE SUBUNIT A"/>
    <property type="match status" value="1"/>
</dbReference>
<dbReference type="SUPFAM" id="SSF88713">
    <property type="entry name" value="Glycoside hydrolase/deacetylase"/>
    <property type="match status" value="1"/>
</dbReference>
<accession>A0A6S6QSM9</accession>
<keyword evidence="2" id="KW-1185">Reference proteome</keyword>
<dbReference type="GO" id="GO:0005975">
    <property type="term" value="P:carbohydrate metabolic process"/>
    <property type="evidence" value="ECO:0007669"/>
    <property type="project" value="InterPro"/>
</dbReference>
<sequence length="267" mass="28119">MRMASTARRIDINADLGEGYGTDEALLAIVSSANIACGFHAGDAQTMRAVSLIAAQNKVAVGAHPSFDDLGNFGRTVMKMSMDELESLIAYQIGVLTEAAAESGVALTHVKPHGALYNVASEDEAHALAIGRAIRAADPKLIYLGFTGPVMRRAADKLGLAFASEAFPDRHYTDDGQLTPRPEPLSVINNPVEVTERVKRMMQDGMVPSASGKLIPIEFDSLCVHGDEPTAVMVGRAVRRAVEDAGAVVAPLSEILGGASAHSRISA</sequence>
<dbReference type="EMBL" id="AP023361">
    <property type="protein sequence ID" value="BCJ92099.1"/>
    <property type="molecule type" value="Genomic_DNA"/>
</dbReference>
<dbReference type="Pfam" id="PF03746">
    <property type="entry name" value="LamB_YcsF"/>
    <property type="match status" value="1"/>
</dbReference>
<dbReference type="KEGG" id="tso:IZ6_28340"/>
<reference evidence="1 2" key="1">
    <citation type="submission" date="2020-08" db="EMBL/GenBank/DDBJ databases">
        <title>Genome sequence of Rhizobiales bacterium strain IZ6.</title>
        <authorList>
            <person name="Nakai R."/>
            <person name="Naganuma T."/>
        </authorList>
    </citation>
    <scope>NUCLEOTIDE SEQUENCE [LARGE SCALE GENOMIC DNA]</scope>
    <source>
        <strain evidence="1 2">IZ6</strain>
    </source>
</reference>
<gene>
    <name evidence="1" type="ORF">IZ6_28340</name>
</gene>
<dbReference type="CDD" id="cd10787">
    <property type="entry name" value="LamB_YcsF_like"/>
    <property type="match status" value="1"/>
</dbReference>
<dbReference type="Proteomes" id="UP000515317">
    <property type="component" value="Chromosome"/>
</dbReference>
<dbReference type="AlphaFoldDB" id="A0A6S6QSM9"/>
<dbReference type="Gene3D" id="3.20.20.370">
    <property type="entry name" value="Glycoside hydrolase/deacetylase"/>
    <property type="match status" value="1"/>
</dbReference>
<dbReference type="PANTHER" id="PTHR30292">
    <property type="entry name" value="UNCHARACTERIZED PROTEIN YBGL-RELATED"/>
    <property type="match status" value="1"/>
</dbReference>
<organism evidence="1 2">
    <name type="scientific">Terrihabitans soli</name>
    <dbReference type="NCBI Taxonomy" id="708113"/>
    <lineage>
        <taxon>Bacteria</taxon>
        <taxon>Pseudomonadati</taxon>
        <taxon>Pseudomonadota</taxon>
        <taxon>Alphaproteobacteria</taxon>
        <taxon>Hyphomicrobiales</taxon>
        <taxon>Terrihabitans</taxon>
    </lineage>
</organism>
<dbReference type="NCBIfam" id="NF003814">
    <property type="entry name" value="PRK05406.1-3"/>
    <property type="match status" value="1"/>
</dbReference>
<evidence type="ECO:0000313" key="1">
    <source>
        <dbReference type="EMBL" id="BCJ92099.1"/>
    </source>
</evidence>
<dbReference type="InterPro" id="IPR011330">
    <property type="entry name" value="Glyco_hydro/deAcase_b/a-brl"/>
</dbReference>
<dbReference type="InterPro" id="IPR005501">
    <property type="entry name" value="LamB/YcsF/PxpA-like"/>
</dbReference>
<evidence type="ECO:0000313" key="2">
    <source>
        <dbReference type="Proteomes" id="UP000515317"/>
    </source>
</evidence>
<proteinExistence type="predicted"/>